<keyword evidence="3" id="KW-1185">Reference proteome</keyword>
<feature type="compositionally biased region" description="Low complexity" evidence="1">
    <location>
        <begin position="63"/>
        <end position="74"/>
    </location>
</feature>
<feature type="compositionally biased region" description="Low complexity" evidence="1">
    <location>
        <begin position="163"/>
        <end position="181"/>
    </location>
</feature>
<feature type="compositionally biased region" description="Polar residues" evidence="1">
    <location>
        <begin position="240"/>
        <end position="249"/>
    </location>
</feature>
<sequence length="274" mass="29053">MLDAVDFGRNPEGPEFGEYGVTYVRSGKAKKGSPPERRSVLTVFDRSAEILQQRNEELRPLFPAAGSGAPYSAAHTRRHPGPAELADRRLPPRPAHGQRRPAAPRPQTPAVRAVARPSGSPPRRTSNAPAYSGTSPPGTSSASSAPRRPGARWAPARRRKPVSRSPKPAPSRSGSPPGTSRWTPAPRPISMPGTWRSTPPGAPRRHSYAGAWTPAACRGSPSRTARPPTPTRRANTSTSQPCNGFSPTTAPHRESESPPASCCCSHSPSAESSA</sequence>
<feature type="region of interest" description="Disordered" evidence="1">
    <location>
        <begin position="59"/>
        <end position="274"/>
    </location>
</feature>
<reference evidence="2 3" key="1">
    <citation type="submission" date="2020-08" db="EMBL/GenBank/DDBJ databases">
        <title>Sequencing the genomes of 1000 actinobacteria strains.</title>
        <authorList>
            <person name="Klenk H.-P."/>
        </authorList>
    </citation>
    <scope>NUCLEOTIDE SEQUENCE [LARGE SCALE GENOMIC DNA]</scope>
    <source>
        <strain evidence="2 3">DSM 41827</strain>
    </source>
</reference>
<feature type="compositionally biased region" description="Low complexity" evidence="1">
    <location>
        <begin position="220"/>
        <end position="239"/>
    </location>
</feature>
<evidence type="ECO:0000313" key="2">
    <source>
        <dbReference type="EMBL" id="MBA9058286.1"/>
    </source>
</evidence>
<evidence type="ECO:0000256" key="1">
    <source>
        <dbReference type="SAM" id="MobiDB-lite"/>
    </source>
</evidence>
<protein>
    <submittedName>
        <fullName evidence="2">Uncharacterized protein</fullName>
    </submittedName>
</protein>
<dbReference type="Proteomes" id="UP000577386">
    <property type="component" value="Unassembled WGS sequence"/>
</dbReference>
<dbReference type="EMBL" id="JACJIJ010000002">
    <property type="protein sequence ID" value="MBA9058286.1"/>
    <property type="molecule type" value="Genomic_DNA"/>
</dbReference>
<comment type="caution">
    <text evidence="2">The sequence shown here is derived from an EMBL/GenBank/DDBJ whole genome shotgun (WGS) entry which is preliminary data.</text>
</comment>
<dbReference type="AlphaFoldDB" id="A0A7W3NX13"/>
<feature type="compositionally biased region" description="Low complexity" evidence="1">
    <location>
        <begin position="129"/>
        <end position="154"/>
    </location>
</feature>
<gene>
    <name evidence="2" type="ORF">HDA42_007464</name>
</gene>
<feature type="compositionally biased region" description="Low complexity" evidence="1">
    <location>
        <begin position="108"/>
        <end position="117"/>
    </location>
</feature>
<evidence type="ECO:0000313" key="3">
    <source>
        <dbReference type="Proteomes" id="UP000577386"/>
    </source>
</evidence>
<accession>A0A7W3NX13</accession>
<name>A0A7W3NX13_STRMR</name>
<proteinExistence type="predicted"/>
<organism evidence="2 3">
    <name type="scientific">Streptomyces murinus</name>
    <dbReference type="NCBI Taxonomy" id="33900"/>
    <lineage>
        <taxon>Bacteria</taxon>
        <taxon>Bacillati</taxon>
        <taxon>Actinomycetota</taxon>
        <taxon>Actinomycetes</taxon>
        <taxon>Kitasatosporales</taxon>
        <taxon>Streptomycetaceae</taxon>
        <taxon>Streptomyces</taxon>
    </lineage>
</organism>